<evidence type="ECO:0000259" key="3">
    <source>
        <dbReference type="PROSITE" id="PS50158"/>
    </source>
</evidence>
<dbReference type="InterPro" id="IPR025724">
    <property type="entry name" value="GAG-pre-integrase_dom"/>
</dbReference>
<evidence type="ECO:0000313" key="5">
    <source>
        <dbReference type="Proteomes" id="UP000014500"/>
    </source>
</evidence>
<dbReference type="InterPro" id="IPR054722">
    <property type="entry name" value="PolX-like_BBD"/>
</dbReference>
<organism evidence="4 5">
    <name type="scientific">Strigamia maritima</name>
    <name type="common">European centipede</name>
    <name type="synonym">Geophilus maritimus</name>
    <dbReference type="NCBI Taxonomy" id="126957"/>
    <lineage>
        <taxon>Eukaryota</taxon>
        <taxon>Metazoa</taxon>
        <taxon>Ecdysozoa</taxon>
        <taxon>Arthropoda</taxon>
        <taxon>Myriapoda</taxon>
        <taxon>Chilopoda</taxon>
        <taxon>Pleurostigmophora</taxon>
        <taxon>Geophilomorpha</taxon>
        <taxon>Linotaeniidae</taxon>
        <taxon>Strigamia</taxon>
    </lineage>
</organism>
<dbReference type="EMBL" id="AFFK01014949">
    <property type="status" value="NOT_ANNOTATED_CDS"/>
    <property type="molecule type" value="Genomic_DNA"/>
</dbReference>
<reference evidence="5" key="1">
    <citation type="submission" date="2011-05" db="EMBL/GenBank/DDBJ databases">
        <authorList>
            <person name="Richards S.R."/>
            <person name="Qu J."/>
            <person name="Jiang H."/>
            <person name="Jhangiani S.N."/>
            <person name="Agravi P."/>
            <person name="Goodspeed R."/>
            <person name="Gross S."/>
            <person name="Mandapat C."/>
            <person name="Jackson L."/>
            <person name="Mathew T."/>
            <person name="Pu L."/>
            <person name="Thornton R."/>
            <person name="Saada N."/>
            <person name="Wilczek-Boney K.B."/>
            <person name="Lee S."/>
            <person name="Kovar C."/>
            <person name="Wu Y."/>
            <person name="Scherer S.E."/>
            <person name="Worley K.C."/>
            <person name="Muzny D.M."/>
            <person name="Gibbs R."/>
        </authorList>
    </citation>
    <scope>NUCLEOTIDE SEQUENCE</scope>
    <source>
        <strain evidence="5">Brora</strain>
    </source>
</reference>
<dbReference type="Gene3D" id="4.10.60.10">
    <property type="entry name" value="Zinc finger, CCHC-type"/>
    <property type="match status" value="1"/>
</dbReference>
<dbReference type="HOGENOM" id="CLU_001650_11_6_1"/>
<dbReference type="SUPFAM" id="SSF57756">
    <property type="entry name" value="Retrovirus zinc finger-like domains"/>
    <property type="match status" value="1"/>
</dbReference>
<dbReference type="InterPro" id="IPR036875">
    <property type="entry name" value="Znf_CCHC_sf"/>
</dbReference>
<dbReference type="InterPro" id="IPR001878">
    <property type="entry name" value="Znf_CCHC"/>
</dbReference>
<evidence type="ECO:0000256" key="1">
    <source>
        <dbReference type="PROSITE-ProRule" id="PRU00047"/>
    </source>
</evidence>
<keyword evidence="5" id="KW-1185">Reference proteome</keyword>
<sequence>MHVEDVEKLAMTWENMRTYILIARCGKGYENLRQIINQWSDTDFNWTKVSQALMSEENHRRFASGTSTESKESTDSKAYTTGQWNKSHREKSPGSRGGKSSANSQRSSSGPETKDRKNTLTCFNCQGQGHFARDCPSPRKPRNSDGASVSVKQKGLSSEKVKSEVDIDPVPIELGEGYSSIQVKNPNGSESHVKLNRVCYAPKFKRNLISISKIHKAGFKYTGYNDVLKVYEKTLDDCFIYEKLVEDHGLYELVGSAIKGNQVAMVSEKKEPKVSELDSNGVDTWHRRFGHFYSKGLNFLNNNENVTGLHLDKVINTIDCESCELSKSTRSGSIAYVHIPAPDRESKHSARAWKGVMLGYGMFTRGYRIWNPDLGKVKETKHVKIIERLNWKNNFNNGEIVGDDLESENRGVIRDQMKPMPNSEDDTDVDTSEEEGNHIRCTTQLTASSHTTSWAAGLKPMQLVDSPLASKVSTRRKKKLPNLVSKRVVSTFEVPNMKGWRKEVVTRQKGKTKGDRDTYFMMTKGQGLYEVMMN</sequence>
<dbReference type="Pfam" id="PF25597">
    <property type="entry name" value="SH3_retrovirus"/>
    <property type="match status" value="1"/>
</dbReference>
<dbReference type="GO" id="GO:0003676">
    <property type="term" value="F:nucleic acid binding"/>
    <property type="evidence" value="ECO:0007669"/>
    <property type="project" value="InterPro"/>
</dbReference>
<dbReference type="AlphaFoldDB" id="T1IK12"/>
<protein>
    <recommendedName>
        <fullName evidence="3">CCHC-type domain-containing protein</fullName>
    </recommendedName>
</protein>
<keyword evidence="1" id="KW-0863">Zinc-finger</keyword>
<dbReference type="EnsemblMetazoa" id="SMAR001243-RA">
    <property type="protein sequence ID" value="SMAR001243-PA"/>
    <property type="gene ID" value="SMAR001243"/>
</dbReference>
<dbReference type="InterPro" id="IPR057670">
    <property type="entry name" value="SH3_retrovirus"/>
</dbReference>
<accession>T1IK12</accession>
<name>T1IK12_STRMM</name>
<keyword evidence="1" id="KW-0862">Zinc</keyword>
<feature type="domain" description="CCHC-type" evidence="3">
    <location>
        <begin position="122"/>
        <end position="137"/>
    </location>
</feature>
<feature type="compositionally biased region" description="Polar residues" evidence="2">
    <location>
        <begin position="98"/>
        <end position="111"/>
    </location>
</feature>
<proteinExistence type="predicted"/>
<dbReference type="PhylomeDB" id="T1IK12"/>
<dbReference type="SMART" id="SM00343">
    <property type="entry name" value="ZnF_C2HC"/>
    <property type="match status" value="1"/>
</dbReference>
<keyword evidence="1" id="KW-0479">Metal-binding</keyword>
<reference evidence="4" key="2">
    <citation type="submission" date="2015-02" db="UniProtKB">
        <authorList>
            <consortium name="EnsemblMetazoa"/>
        </authorList>
    </citation>
    <scope>IDENTIFICATION</scope>
</reference>
<evidence type="ECO:0000313" key="4">
    <source>
        <dbReference type="EnsemblMetazoa" id="SMAR001243-PA"/>
    </source>
</evidence>
<evidence type="ECO:0000256" key="2">
    <source>
        <dbReference type="SAM" id="MobiDB-lite"/>
    </source>
</evidence>
<dbReference type="Pfam" id="PF13976">
    <property type="entry name" value="gag_pre-integrs"/>
    <property type="match status" value="1"/>
</dbReference>
<feature type="region of interest" description="Disordered" evidence="2">
    <location>
        <begin position="58"/>
        <end position="119"/>
    </location>
</feature>
<dbReference type="Pfam" id="PF00098">
    <property type="entry name" value="zf-CCHC"/>
    <property type="match status" value="1"/>
</dbReference>
<dbReference type="GO" id="GO:0008270">
    <property type="term" value="F:zinc ion binding"/>
    <property type="evidence" value="ECO:0007669"/>
    <property type="project" value="UniProtKB-KW"/>
</dbReference>
<dbReference type="Proteomes" id="UP000014500">
    <property type="component" value="Unassembled WGS sequence"/>
</dbReference>
<dbReference type="PROSITE" id="PS50158">
    <property type="entry name" value="ZF_CCHC"/>
    <property type="match status" value="1"/>
</dbReference>
<feature type="region of interest" description="Disordered" evidence="2">
    <location>
        <begin position="132"/>
        <end position="163"/>
    </location>
</feature>
<dbReference type="Pfam" id="PF22936">
    <property type="entry name" value="Pol_BBD"/>
    <property type="match status" value="1"/>
</dbReference>